<evidence type="ECO:0000313" key="6">
    <source>
        <dbReference type="Proteomes" id="UP000191055"/>
    </source>
</evidence>
<sequence length="426" mass="46879">MKNTSTLLNLLLAAIIVVLVIQITKTDKNIVEESAPVLVHVPTYESELPPQPSEKVSVGARGWIMPKPALVIGSYGADGQPNIMTAAWAGIVNSHPISVGISLRPATLSYSNIMETGSFTINVPSAKYLAHMDYVGNISGRDENKFVSLGLTPVKGDYVNAPYIEEFPIVIECEVTQTINLGSHVQFIGKVIDTRIDSHLLKEDGSVDVEKMQPILYEGNAYYGFGPLLGKQSDAFKVFMDDMEPEFEPRSESFNHTLATIYNRKSVRNFTNQQITKAQLTELVRSGMAAPTAVDKRPWAFVAIDDRQTLDKLAEVLPYARMLKQATGAIMVGGDLDKALSGIEQAYWVQDCSAATQNILLAAESMGLGAVWTGVHPVKEREETVKQILGLPENIVPLNVIAIGYPTGIDKHKDKWDESILHWNKW</sequence>
<evidence type="ECO:0000313" key="5">
    <source>
        <dbReference type="EMBL" id="SKC21034.1"/>
    </source>
</evidence>
<dbReference type="Pfam" id="PF00881">
    <property type="entry name" value="Nitroreductase"/>
    <property type="match status" value="1"/>
</dbReference>
<dbReference type="SUPFAM" id="SSF55469">
    <property type="entry name" value="FMN-dependent nitroreductase-like"/>
    <property type="match status" value="1"/>
</dbReference>
<proteinExistence type="inferred from homology"/>
<dbReference type="InterPro" id="IPR029479">
    <property type="entry name" value="Nitroreductase"/>
</dbReference>
<keyword evidence="2" id="KW-0285">Flavoprotein</keyword>
<dbReference type="InterPro" id="IPR052174">
    <property type="entry name" value="Flavoredoxin"/>
</dbReference>
<dbReference type="InterPro" id="IPR000415">
    <property type="entry name" value="Nitroreductase-like"/>
</dbReference>
<dbReference type="Gene3D" id="2.30.110.10">
    <property type="entry name" value="Electron Transport, Fmn-binding Protein, Chain A"/>
    <property type="match status" value="1"/>
</dbReference>
<dbReference type="STRING" id="889453.SAMN03080601_02357"/>
<keyword evidence="6" id="KW-1185">Reference proteome</keyword>
<accession>A0A1T5HK29</accession>
<feature type="domain" description="Flavin reductase like" evidence="4">
    <location>
        <begin position="65"/>
        <end position="210"/>
    </location>
</feature>
<reference evidence="5 6" key="1">
    <citation type="submission" date="2017-02" db="EMBL/GenBank/DDBJ databases">
        <authorList>
            <person name="Peterson S.W."/>
        </authorList>
    </citation>
    <scope>NUCLEOTIDE SEQUENCE [LARGE SCALE GENOMIC DNA]</scope>
    <source>
        <strain evidence="5 6">DSM 24412</strain>
    </source>
</reference>
<dbReference type="GO" id="GO:0016646">
    <property type="term" value="F:oxidoreductase activity, acting on the CH-NH group of donors, NAD or NADP as acceptor"/>
    <property type="evidence" value="ECO:0007669"/>
    <property type="project" value="UniProtKB-ARBA"/>
</dbReference>
<dbReference type="CDD" id="cd02150">
    <property type="entry name" value="nitroreductase"/>
    <property type="match status" value="1"/>
</dbReference>
<evidence type="ECO:0000256" key="1">
    <source>
        <dbReference type="ARBA" id="ARBA00001917"/>
    </source>
</evidence>
<name>A0A1T5HK29_9BACT</name>
<dbReference type="Pfam" id="PF01613">
    <property type="entry name" value="Flavin_Reduct"/>
    <property type="match status" value="1"/>
</dbReference>
<dbReference type="EMBL" id="FUYV01000014">
    <property type="protein sequence ID" value="SKC21034.1"/>
    <property type="molecule type" value="Genomic_DNA"/>
</dbReference>
<comment type="similarity">
    <text evidence="3">Belongs to the flavoredoxin family.</text>
</comment>
<dbReference type="RefSeq" id="WP_198314200.1">
    <property type="nucleotide sequence ID" value="NZ_CP021904.1"/>
</dbReference>
<evidence type="ECO:0000256" key="3">
    <source>
        <dbReference type="ARBA" id="ARBA00038054"/>
    </source>
</evidence>
<comment type="cofactor">
    <cofactor evidence="1">
        <name>FMN</name>
        <dbReference type="ChEBI" id="CHEBI:58210"/>
    </cofactor>
</comment>
<evidence type="ECO:0000256" key="2">
    <source>
        <dbReference type="ARBA" id="ARBA00022630"/>
    </source>
</evidence>
<dbReference type="SMART" id="SM00903">
    <property type="entry name" value="Flavin_Reduct"/>
    <property type="match status" value="1"/>
</dbReference>
<dbReference type="InterPro" id="IPR002563">
    <property type="entry name" value="Flavin_Rdtase-like_dom"/>
</dbReference>
<dbReference type="Gene3D" id="3.40.109.10">
    <property type="entry name" value="NADH Oxidase"/>
    <property type="match status" value="1"/>
</dbReference>
<dbReference type="AlphaFoldDB" id="A0A1T5HK29"/>
<dbReference type="Proteomes" id="UP000191055">
    <property type="component" value="Unassembled WGS sequence"/>
</dbReference>
<gene>
    <name evidence="5" type="ORF">SAMN03080601_02357</name>
</gene>
<organism evidence="5 6">
    <name type="scientific">Alkalitalea saponilacus</name>
    <dbReference type="NCBI Taxonomy" id="889453"/>
    <lineage>
        <taxon>Bacteria</taxon>
        <taxon>Pseudomonadati</taxon>
        <taxon>Bacteroidota</taxon>
        <taxon>Bacteroidia</taxon>
        <taxon>Marinilabiliales</taxon>
        <taxon>Marinilabiliaceae</taxon>
        <taxon>Alkalitalea</taxon>
    </lineage>
</organism>
<protein>
    <submittedName>
        <fullName evidence="5">NADH-FMN oxidoreductase RutF, flavin reductase (DIM6/NTAB) family</fullName>
    </submittedName>
</protein>
<dbReference type="GO" id="GO:0010181">
    <property type="term" value="F:FMN binding"/>
    <property type="evidence" value="ECO:0007669"/>
    <property type="project" value="InterPro"/>
</dbReference>
<dbReference type="SUPFAM" id="SSF50475">
    <property type="entry name" value="FMN-binding split barrel"/>
    <property type="match status" value="1"/>
</dbReference>
<dbReference type="PANTHER" id="PTHR43567:SF1">
    <property type="entry name" value="FLAVOREDOXIN"/>
    <property type="match status" value="1"/>
</dbReference>
<evidence type="ECO:0000259" key="4">
    <source>
        <dbReference type="SMART" id="SM00903"/>
    </source>
</evidence>
<dbReference type="PANTHER" id="PTHR43567">
    <property type="entry name" value="FLAVOREDOXIN-RELATED-RELATED"/>
    <property type="match status" value="1"/>
</dbReference>
<dbReference type="InterPro" id="IPR012349">
    <property type="entry name" value="Split_barrel_FMN-bd"/>
</dbReference>